<dbReference type="AlphaFoldDB" id="A0AAV4NYM7"/>
<dbReference type="Proteomes" id="UP001054945">
    <property type="component" value="Unassembled WGS sequence"/>
</dbReference>
<accession>A0AAV4NYM7</accession>
<sequence length="160" mass="18101">MAKLLQTLHKIADAVAFAFQDHLIDLLAHDYDVAHHFVKEDWDASSSHLTVDTYLFSSGALTLREIGKTRDTQKHLTESRGDGRSWPVSPNKNWPFSPTQRELVFEQGVISRDTDRNTMVSKVSFLGRLSMKYAHTMRNNAAEPSPENHNGQFAGCLEVF</sequence>
<evidence type="ECO:0000256" key="1">
    <source>
        <dbReference type="SAM" id="MobiDB-lite"/>
    </source>
</evidence>
<protein>
    <submittedName>
        <fullName evidence="2">Uncharacterized protein</fullName>
    </submittedName>
</protein>
<keyword evidence="3" id="KW-1185">Reference proteome</keyword>
<name>A0AAV4NYM7_CAEEX</name>
<feature type="region of interest" description="Disordered" evidence="1">
    <location>
        <begin position="72"/>
        <end position="92"/>
    </location>
</feature>
<dbReference type="EMBL" id="BPLR01021468">
    <property type="protein sequence ID" value="GIX90002.1"/>
    <property type="molecule type" value="Genomic_DNA"/>
</dbReference>
<reference evidence="2 3" key="1">
    <citation type="submission" date="2021-06" db="EMBL/GenBank/DDBJ databases">
        <title>Caerostris extrusa draft genome.</title>
        <authorList>
            <person name="Kono N."/>
            <person name="Arakawa K."/>
        </authorList>
    </citation>
    <scope>NUCLEOTIDE SEQUENCE [LARGE SCALE GENOMIC DNA]</scope>
</reference>
<gene>
    <name evidence="2" type="ORF">CEXT_156961</name>
</gene>
<evidence type="ECO:0000313" key="2">
    <source>
        <dbReference type="EMBL" id="GIX90002.1"/>
    </source>
</evidence>
<evidence type="ECO:0000313" key="3">
    <source>
        <dbReference type="Proteomes" id="UP001054945"/>
    </source>
</evidence>
<comment type="caution">
    <text evidence="2">The sequence shown here is derived from an EMBL/GenBank/DDBJ whole genome shotgun (WGS) entry which is preliminary data.</text>
</comment>
<organism evidence="2 3">
    <name type="scientific">Caerostris extrusa</name>
    <name type="common">Bark spider</name>
    <name type="synonym">Caerostris bankana</name>
    <dbReference type="NCBI Taxonomy" id="172846"/>
    <lineage>
        <taxon>Eukaryota</taxon>
        <taxon>Metazoa</taxon>
        <taxon>Ecdysozoa</taxon>
        <taxon>Arthropoda</taxon>
        <taxon>Chelicerata</taxon>
        <taxon>Arachnida</taxon>
        <taxon>Araneae</taxon>
        <taxon>Araneomorphae</taxon>
        <taxon>Entelegynae</taxon>
        <taxon>Araneoidea</taxon>
        <taxon>Araneidae</taxon>
        <taxon>Caerostris</taxon>
    </lineage>
</organism>
<feature type="compositionally biased region" description="Basic and acidic residues" evidence="1">
    <location>
        <begin position="72"/>
        <end position="83"/>
    </location>
</feature>
<proteinExistence type="predicted"/>